<name>A0A6A6N2Y2_HEVBR</name>
<dbReference type="InterPro" id="IPR036770">
    <property type="entry name" value="Ankyrin_rpt-contain_sf"/>
</dbReference>
<evidence type="ECO:0000256" key="1">
    <source>
        <dbReference type="SAM" id="Phobius"/>
    </source>
</evidence>
<proteinExistence type="predicted"/>
<accession>A0A6A6N2Y2</accession>
<dbReference type="SMART" id="SM00248">
    <property type="entry name" value="ANK"/>
    <property type="match status" value="5"/>
</dbReference>
<dbReference type="PANTHER" id="PTHR24177:SF434">
    <property type="entry name" value="PGG DOMAIN-CONTAINING PROTEIN"/>
    <property type="match status" value="1"/>
</dbReference>
<dbReference type="PANTHER" id="PTHR24177">
    <property type="entry name" value="CASKIN"/>
    <property type="match status" value="1"/>
</dbReference>
<feature type="transmembrane region" description="Helical" evidence="1">
    <location>
        <begin position="345"/>
        <end position="364"/>
    </location>
</feature>
<feature type="transmembrane region" description="Helical" evidence="1">
    <location>
        <begin position="456"/>
        <end position="477"/>
    </location>
</feature>
<keyword evidence="1" id="KW-0472">Membrane</keyword>
<feature type="transmembrane region" description="Helical" evidence="1">
    <location>
        <begin position="428"/>
        <end position="450"/>
    </location>
</feature>
<keyword evidence="4" id="KW-1185">Reference proteome</keyword>
<dbReference type="EMBL" id="JAAGAX010000003">
    <property type="protein sequence ID" value="KAF2320471.1"/>
    <property type="molecule type" value="Genomic_DNA"/>
</dbReference>
<comment type="caution">
    <text evidence="3">The sequence shown here is derived from an EMBL/GenBank/DDBJ whole genome shotgun (WGS) entry which is preliminary data.</text>
</comment>
<dbReference type="Gene3D" id="1.25.40.20">
    <property type="entry name" value="Ankyrin repeat-containing domain"/>
    <property type="match status" value="2"/>
</dbReference>
<reference evidence="3 4" key="1">
    <citation type="journal article" date="2020" name="Mol. Plant">
        <title>The Chromosome-Based Rubber Tree Genome Provides New Insights into Spurge Genome Evolution and Rubber Biosynthesis.</title>
        <authorList>
            <person name="Liu J."/>
            <person name="Shi C."/>
            <person name="Shi C.C."/>
            <person name="Li W."/>
            <person name="Zhang Q.J."/>
            <person name="Zhang Y."/>
            <person name="Li K."/>
            <person name="Lu H.F."/>
            <person name="Shi C."/>
            <person name="Zhu S.T."/>
            <person name="Xiao Z.Y."/>
            <person name="Nan H."/>
            <person name="Yue Y."/>
            <person name="Zhu X.G."/>
            <person name="Wu Y."/>
            <person name="Hong X.N."/>
            <person name="Fan G.Y."/>
            <person name="Tong Y."/>
            <person name="Zhang D."/>
            <person name="Mao C.L."/>
            <person name="Liu Y.L."/>
            <person name="Hao S.J."/>
            <person name="Liu W.Q."/>
            <person name="Lv M.Q."/>
            <person name="Zhang H.B."/>
            <person name="Liu Y."/>
            <person name="Hu-Tang G.R."/>
            <person name="Wang J.P."/>
            <person name="Wang J.H."/>
            <person name="Sun Y.H."/>
            <person name="Ni S.B."/>
            <person name="Chen W.B."/>
            <person name="Zhang X.C."/>
            <person name="Jiao Y.N."/>
            <person name="Eichler E.E."/>
            <person name="Li G.H."/>
            <person name="Liu X."/>
            <person name="Gao L.Z."/>
        </authorList>
    </citation>
    <scope>NUCLEOTIDE SEQUENCE [LARGE SCALE GENOMIC DNA]</scope>
    <source>
        <strain evidence="4">cv. GT1</strain>
        <tissue evidence="3">Leaf</tissue>
    </source>
</reference>
<sequence>MKLYKAAISGEWVIAREILEKYPEGVKASINKRGETALHIAIAANHTHFVEQLIHMNKECLDVKTYTEESGDEGNTAFCYAAISGNVKIAHIMLKKNRDLAMIPGRQNVLPIHIAALHGHGMMVRYLYEETKCILQSTENKGLIDLFVALIDSDMYVSDNQMHEQALELYRLIWEKISLFDDQELSPLMYGNSTGLMFIAAEQGNAQFLATLLSSYPSLAFEVNENGYTIFHIAILHRHMNVFKLIYEIASLKYFVNMKKDKEGNNMLHLAGKLAAPGRQNVVPGAALQLQRDLLLFEEVKEVVLPYQIEEKNERGQTPTDIFIEQHEILIQAGEEWMRNTTNSCMVVATLVATVVFAAAFTIPGGNGQDNGIPIFLNETWFKIFAISDALSLIFSISSILFFLSVIYSRYSIDDFRISLPSKMTLGLLLLFIALVTMMVAFVANFFIIFKHGLSQFAICIPIVAAYLIPVFILQHFRLIGEVIRSTYMPSMFYKRTKNTFF</sequence>
<dbReference type="AlphaFoldDB" id="A0A6A6N2Y2"/>
<evidence type="ECO:0000313" key="4">
    <source>
        <dbReference type="Proteomes" id="UP000467840"/>
    </source>
</evidence>
<dbReference type="Pfam" id="PF12796">
    <property type="entry name" value="Ank_2"/>
    <property type="match status" value="1"/>
</dbReference>
<organism evidence="3 4">
    <name type="scientific">Hevea brasiliensis</name>
    <name type="common">Para rubber tree</name>
    <name type="synonym">Siphonia brasiliensis</name>
    <dbReference type="NCBI Taxonomy" id="3981"/>
    <lineage>
        <taxon>Eukaryota</taxon>
        <taxon>Viridiplantae</taxon>
        <taxon>Streptophyta</taxon>
        <taxon>Embryophyta</taxon>
        <taxon>Tracheophyta</taxon>
        <taxon>Spermatophyta</taxon>
        <taxon>Magnoliopsida</taxon>
        <taxon>eudicotyledons</taxon>
        <taxon>Gunneridae</taxon>
        <taxon>Pentapetalae</taxon>
        <taxon>rosids</taxon>
        <taxon>fabids</taxon>
        <taxon>Malpighiales</taxon>
        <taxon>Euphorbiaceae</taxon>
        <taxon>Crotonoideae</taxon>
        <taxon>Micrandreae</taxon>
        <taxon>Hevea</taxon>
    </lineage>
</organism>
<gene>
    <name evidence="3" type="ORF">GH714_027595</name>
</gene>
<feature type="domain" description="PGG" evidence="2">
    <location>
        <begin position="335"/>
        <end position="448"/>
    </location>
</feature>
<keyword evidence="1" id="KW-1133">Transmembrane helix</keyword>
<evidence type="ECO:0000259" key="2">
    <source>
        <dbReference type="Pfam" id="PF13962"/>
    </source>
</evidence>
<dbReference type="InterPro" id="IPR026961">
    <property type="entry name" value="PGG_dom"/>
</dbReference>
<dbReference type="GO" id="GO:0016020">
    <property type="term" value="C:membrane"/>
    <property type="evidence" value="ECO:0007669"/>
    <property type="project" value="TreeGrafter"/>
</dbReference>
<dbReference type="SUPFAM" id="SSF48403">
    <property type="entry name" value="Ankyrin repeat"/>
    <property type="match status" value="1"/>
</dbReference>
<keyword evidence="1" id="KW-0812">Transmembrane</keyword>
<feature type="transmembrane region" description="Helical" evidence="1">
    <location>
        <begin position="384"/>
        <end position="408"/>
    </location>
</feature>
<dbReference type="Pfam" id="PF00023">
    <property type="entry name" value="Ank"/>
    <property type="match status" value="1"/>
</dbReference>
<dbReference type="InterPro" id="IPR002110">
    <property type="entry name" value="Ankyrin_rpt"/>
</dbReference>
<protein>
    <recommendedName>
        <fullName evidence="2">PGG domain-containing protein</fullName>
    </recommendedName>
</protein>
<dbReference type="Proteomes" id="UP000467840">
    <property type="component" value="Chromosome 10"/>
</dbReference>
<evidence type="ECO:0000313" key="3">
    <source>
        <dbReference type="EMBL" id="KAF2320471.1"/>
    </source>
</evidence>
<dbReference type="Pfam" id="PF13962">
    <property type="entry name" value="PGG"/>
    <property type="match status" value="1"/>
</dbReference>